<dbReference type="InterPro" id="IPR003594">
    <property type="entry name" value="HATPase_dom"/>
</dbReference>
<dbReference type="GO" id="GO:0016036">
    <property type="term" value="P:cellular response to phosphate starvation"/>
    <property type="evidence" value="ECO:0007669"/>
    <property type="project" value="TreeGrafter"/>
</dbReference>
<dbReference type="GO" id="GO:0000155">
    <property type="term" value="F:phosphorelay sensor kinase activity"/>
    <property type="evidence" value="ECO:0007669"/>
    <property type="project" value="InterPro"/>
</dbReference>
<keyword evidence="3" id="KW-0597">Phosphoprotein</keyword>
<dbReference type="FunFam" id="3.30.565.10:FF:000006">
    <property type="entry name" value="Sensor histidine kinase WalK"/>
    <property type="match status" value="1"/>
</dbReference>
<dbReference type="Pfam" id="PF08448">
    <property type="entry name" value="PAS_4"/>
    <property type="match status" value="1"/>
</dbReference>
<evidence type="ECO:0000259" key="9">
    <source>
        <dbReference type="PROSITE" id="PS50112"/>
    </source>
</evidence>
<dbReference type="AlphaFoldDB" id="A0A366KLK4"/>
<dbReference type="Pfam" id="PF00512">
    <property type="entry name" value="HisKA"/>
    <property type="match status" value="1"/>
</dbReference>
<dbReference type="Gene3D" id="1.10.287.130">
    <property type="match status" value="1"/>
</dbReference>
<evidence type="ECO:0000256" key="4">
    <source>
        <dbReference type="ARBA" id="ARBA00022679"/>
    </source>
</evidence>
<organism evidence="11 12">
    <name type="scientific">Pedobacter miscanthi</name>
    <dbReference type="NCBI Taxonomy" id="2259170"/>
    <lineage>
        <taxon>Bacteria</taxon>
        <taxon>Pseudomonadati</taxon>
        <taxon>Bacteroidota</taxon>
        <taxon>Sphingobacteriia</taxon>
        <taxon>Sphingobacteriales</taxon>
        <taxon>Sphingobacteriaceae</taxon>
        <taxon>Pedobacter</taxon>
    </lineage>
</organism>
<dbReference type="CDD" id="cd00130">
    <property type="entry name" value="PAS"/>
    <property type="match status" value="2"/>
</dbReference>
<sequence>MCSIHEDNQASKKAITANEERFRALVTATSDIVYIMSADWREMKQLDGRNFLEDTNEPLADWIPKYIHVLDQDKVRAAIDEARRETKIFQLEHRVLRADGTIGWTLSRAVPILDEHGNVREWFGAASDITETKRAEELLKRTKELTEQQKRVYETIANNTPDLMYVFGLDYNFIYANEALLTMWGKSWENAIGKSLLENGYEPWHAEMHEREIDHVRATKESIRGEVSFPHAVLGKRVYDYIFTPVINKAGEVEAVAGTTRDITDIKQNEQRKNDFIGMVSHELKTPLTSLTAYLQLMEKNNPEQQNPLTKKILEQSVKQTRRMTNMINGFLNLARLESGKMFIESAPFELHNFLEEIAEETHMLYSQHRFVFPEIKSVIVTGDTGKLAQVVNNLIGNAVKYSNLGSQITISATVEHDELKISVTDEGTGIPQEEISRLFNRFYRGQNNNLIAGFGIGLYVCREIIEAHGGKIWVESIAGKGSTFSFTLPTSK</sequence>
<dbReference type="SMART" id="SM00086">
    <property type="entry name" value="PAC"/>
    <property type="match status" value="1"/>
</dbReference>
<proteinExistence type="predicted"/>
<dbReference type="NCBIfam" id="TIGR00229">
    <property type="entry name" value="sensory_box"/>
    <property type="match status" value="2"/>
</dbReference>
<dbReference type="SUPFAM" id="SSF55874">
    <property type="entry name" value="ATPase domain of HSP90 chaperone/DNA topoisomerase II/histidine kinase"/>
    <property type="match status" value="1"/>
</dbReference>
<dbReference type="Gene3D" id="3.30.565.10">
    <property type="entry name" value="Histidine kinase-like ATPase, C-terminal domain"/>
    <property type="match status" value="1"/>
</dbReference>
<feature type="domain" description="PAC" evidence="10">
    <location>
        <begin position="89"/>
        <end position="141"/>
    </location>
</feature>
<evidence type="ECO:0000256" key="2">
    <source>
        <dbReference type="ARBA" id="ARBA00012438"/>
    </source>
</evidence>
<dbReference type="SMART" id="SM00387">
    <property type="entry name" value="HATPase_c"/>
    <property type="match status" value="1"/>
</dbReference>
<dbReference type="PROSITE" id="PS50113">
    <property type="entry name" value="PAC"/>
    <property type="match status" value="2"/>
</dbReference>
<accession>A0A366KLK4</accession>
<evidence type="ECO:0000256" key="5">
    <source>
        <dbReference type="ARBA" id="ARBA00022777"/>
    </source>
</evidence>
<dbReference type="CDD" id="cd00075">
    <property type="entry name" value="HATPase"/>
    <property type="match status" value="1"/>
</dbReference>
<dbReference type="EC" id="2.7.13.3" evidence="2"/>
<dbReference type="InterPro" id="IPR013655">
    <property type="entry name" value="PAS_fold_3"/>
</dbReference>
<evidence type="ECO:0000256" key="1">
    <source>
        <dbReference type="ARBA" id="ARBA00000085"/>
    </source>
</evidence>
<dbReference type="OrthoDB" id="9813151at2"/>
<keyword evidence="12" id="KW-1185">Reference proteome</keyword>
<name>A0A366KLK4_9SPHI</name>
<dbReference type="InterPro" id="IPR000700">
    <property type="entry name" value="PAS-assoc_C"/>
</dbReference>
<dbReference type="InterPro" id="IPR036890">
    <property type="entry name" value="HATPase_C_sf"/>
</dbReference>
<protein>
    <recommendedName>
        <fullName evidence="2">histidine kinase</fullName>
        <ecNumber evidence="2">2.7.13.3</ecNumber>
    </recommendedName>
</protein>
<gene>
    <name evidence="11" type="ORF">DRW42_26375</name>
</gene>
<dbReference type="InterPro" id="IPR000014">
    <property type="entry name" value="PAS"/>
</dbReference>
<dbReference type="InterPro" id="IPR013656">
    <property type="entry name" value="PAS_4"/>
</dbReference>
<keyword evidence="4" id="KW-0808">Transferase</keyword>
<dbReference type="Pfam" id="PF08447">
    <property type="entry name" value="PAS_3"/>
    <property type="match status" value="1"/>
</dbReference>
<evidence type="ECO:0000256" key="7">
    <source>
        <dbReference type="ARBA" id="ARBA00023136"/>
    </source>
</evidence>
<dbReference type="Proteomes" id="UP000252081">
    <property type="component" value="Unassembled WGS sequence"/>
</dbReference>
<dbReference type="PRINTS" id="PR00344">
    <property type="entry name" value="BCTRLSENSOR"/>
</dbReference>
<evidence type="ECO:0000256" key="3">
    <source>
        <dbReference type="ARBA" id="ARBA00022553"/>
    </source>
</evidence>
<dbReference type="InterPro" id="IPR050351">
    <property type="entry name" value="BphY/WalK/GraS-like"/>
</dbReference>
<dbReference type="InterPro" id="IPR003661">
    <property type="entry name" value="HisK_dim/P_dom"/>
</dbReference>
<evidence type="ECO:0000259" key="10">
    <source>
        <dbReference type="PROSITE" id="PS50113"/>
    </source>
</evidence>
<dbReference type="PANTHER" id="PTHR45453">
    <property type="entry name" value="PHOSPHATE REGULON SENSOR PROTEIN PHOR"/>
    <property type="match status" value="1"/>
</dbReference>
<keyword evidence="6" id="KW-0902">Two-component regulatory system</keyword>
<dbReference type="InterPro" id="IPR004358">
    <property type="entry name" value="Sig_transdc_His_kin-like_C"/>
</dbReference>
<evidence type="ECO:0000313" key="11">
    <source>
        <dbReference type="EMBL" id="RBQ02545.1"/>
    </source>
</evidence>
<dbReference type="Pfam" id="PF02518">
    <property type="entry name" value="HATPase_c"/>
    <property type="match status" value="1"/>
</dbReference>
<dbReference type="SUPFAM" id="SSF55785">
    <property type="entry name" value="PYP-like sensor domain (PAS domain)"/>
    <property type="match status" value="2"/>
</dbReference>
<dbReference type="RefSeq" id="WP_113951859.1">
    <property type="nucleotide sequence ID" value="NZ_QNQU01000035.1"/>
</dbReference>
<evidence type="ECO:0000259" key="8">
    <source>
        <dbReference type="PROSITE" id="PS50109"/>
    </source>
</evidence>
<dbReference type="EMBL" id="QNQU01000035">
    <property type="protein sequence ID" value="RBQ02545.1"/>
    <property type="molecule type" value="Genomic_DNA"/>
</dbReference>
<dbReference type="PROSITE" id="PS50112">
    <property type="entry name" value="PAS"/>
    <property type="match status" value="1"/>
</dbReference>
<reference evidence="11 12" key="1">
    <citation type="submission" date="2018-07" db="EMBL/GenBank/DDBJ databases">
        <title>A draft genome of a endophytic bacteria, a new species of Pedobacter.</title>
        <authorList>
            <person name="Zhang Z.D."/>
            <person name="Chen Z.J."/>
        </authorList>
    </citation>
    <scope>NUCLEOTIDE SEQUENCE [LARGE SCALE GENOMIC DNA]</scope>
    <source>
        <strain evidence="11 12">RS10</strain>
    </source>
</reference>
<dbReference type="PROSITE" id="PS50109">
    <property type="entry name" value="HIS_KIN"/>
    <property type="match status" value="1"/>
</dbReference>
<feature type="domain" description="Histidine kinase" evidence="8">
    <location>
        <begin position="279"/>
        <end position="493"/>
    </location>
</feature>
<dbReference type="CDD" id="cd00082">
    <property type="entry name" value="HisKA"/>
    <property type="match status" value="1"/>
</dbReference>
<keyword evidence="7" id="KW-0472">Membrane</keyword>
<dbReference type="InterPro" id="IPR001610">
    <property type="entry name" value="PAC"/>
</dbReference>
<dbReference type="GO" id="GO:0005886">
    <property type="term" value="C:plasma membrane"/>
    <property type="evidence" value="ECO:0007669"/>
    <property type="project" value="TreeGrafter"/>
</dbReference>
<evidence type="ECO:0000313" key="12">
    <source>
        <dbReference type="Proteomes" id="UP000252081"/>
    </source>
</evidence>
<keyword evidence="5" id="KW-0418">Kinase</keyword>
<dbReference type="InterPro" id="IPR036097">
    <property type="entry name" value="HisK_dim/P_sf"/>
</dbReference>
<dbReference type="FunFam" id="1.10.287.130:FF:000001">
    <property type="entry name" value="Two-component sensor histidine kinase"/>
    <property type="match status" value="1"/>
</dbReference>
<evidence type="ECO:0000256" key="6">
    <source>
        <dbReference type="ARBA" id="ARBA00023012"/>
    </source>
</evidence>
<feature type="domain" description="PAC" evidence="10">
    <location>
        <begin position="223"/>
        <end position="275"/>
    </location>
</feature>
<dbReference type="Gene3D" id="3.30.450.20">
    <property type="entry name" value="PAS domain"/>
    <property type="match status" value="2"/>
</dbReference>
<comment type="catalytic activity">
    <reaction evidence="1">
        <text>ATP + protein L-histidine = ADP + protein N-phospho-L-histidine.</text>
        <dbReference type="EC" id="2.7.13.3"/>
    </reaction>
</comment>
<dbReference type="InterPro" id="IPR005467">
    <property type="entry name" value="His_kinase_dom"/>
</dbReference>
<dbReference type="SUPFAM" id="SSF47384">
    <property type="entry name" value="Homodimeric domain of signal transducing histidine kinase"/>
    <property type="match status" value="1"/>
</dbReference>
<dbReference type="InterPro" id="IPR035965">
    <property type="entry name" value="PAS-like_dom_sf"/>
</dbReference>
<dbReference type="PANTHER" id="PTHR45453:SF1">
    <property type="entry name" value="PHOSPHATE REGULON SENSOR PROTEIN PHOR"/>
    <property type="match status" value="1"/>
</dbReference>
<dbReference type="SMART" id="SM00091">
    <property type="entry name" value="PAS"/>
    <property type="match status" value="1"/>
</dbReference>
<dbReference type="SMART" id="SM00388">
    <property type="entry name" value="HisKA"/>
    <property type="match status" value="1"/>
</dbReference>
<comment type="caution">
    <text evidence="11">The sequence shown here is derived from an EMBL/GenBank/DDBJ whole genome shotgun (WGS) entry which is preliminary data.</text>
</comment>
<feature type="domain" description="PAS" evidence="9">
    <location>
        <begin position="149"/>
        <end position="203"/>
    </location>
</feature>
<dbReference type="GO" id="GO:0004721">
    <property type="term" value="F:phosphoprotein phosphatase activity"/>
    <property type="evidence" value="ECO:0007669"/>
    <property type="project" value="TreeGrafter"/>
</dbReference>